<dbReference type="RefSeq" id="WP_018574197.1">
    <property type="nucleotide sequence ID" value="NZ_CP065725.1"/>
</dbReference>
<evidence type="ECO:0000313" key="4">
    <source>
        <dbReference type="Proteomes" id="UP000254603"/>
    </source>
</evidence>
<feature type="chain" id="PRO_5017069772" evidence="1">
    <location>
        <begin position="22"/>
        <end position="151"/>
    </location>
</feature>
<dbReference type="PROSITE" id="PS51257">
    <property type="entry name" value="PROKAR_LIPOPROTEIN"/>
    <property type="match status" value="1"/>
</dbReference>
<dbReference type="Proteomes" id="UP000254603">
    <property type="component" value="Unassembled WGS sequence"/>
</dbReference>
<dbReference type="Gene3D" id="2.40.128.640">
    <property type="match status" value="1"/>
</dbReference>
<dbReference type="OrthoDB" id="5348860at2"/>
<gene>
    <name evidence="3" type="primary">nlpE_1</name>
    <name evidence="2" type="ORF">I6G29_02010</name>
    <name evidence="3" type="ORF">NCTC11997_00450</name>
</gene>
<reference evidence="2 5" key="2">
    <citation type="submission" date="2020-12" db="EMBL/GenBank/DDBJ databases">
        <title>FDA dAtabase for Regulatory Grade micrObial Sequences (FDA-ARGOS): Supporting development and validation of Infectious Disease Dx tests.</title>
        <authorList>
            <person name="Sproer C."/>
            <person name="Gronow S."/>
            <person name="Severitt S."/>
            <person name="Schroder I."/>
            <person name="Tallon L."/>
            <person name="Sadzewicz L."/>
            <person name="Zhao X."/>
            <person name="Boylan J."/>
            <person name="Ott S."/>
            <person name="Bowen H."/>
            <person name="Vavikolanu K."/>
            <person name="Mehta A."/>
            <person name="Aluvathingal J."/>
            <person name="Nadendla S."/>
            <person name="Lowell S."/>
            <person name="Myers T."/>
            <person name="Yan Y."/>
            <person name="Sichtig H."/>
        </authorList>
    </citation>
    <scope>NUCLEOTIDE SEQUENCE [LARGE SCALE GENOMIC DNA]</scope>
    <source>
        <strain evidence="2 5">FDAARGOS_872</strain>
    </source>
</reference>
<dbReference type="Pfam" id="PF04170">
    <property type="entry name" value="NlpE"/>
    <property type="match status" value="1"/>
</dbReference>
<dbReference type="InterPro" id="IPR007298">
    <property type="entry name" value="Cu-R_lipoprotein_NlpE"/>
</dbReference>
<accession>A0A378XBK7</accession>
<feature type="signal peptide" evidence="1">
    <location>
        <begin position="1"/>
        <end position="21"/>
    </location>
</feature>
<dbReference type="EMBL" id="UGSB01000001">
    <property type="protein sequence ID" value="SUA51035.1"/>
    <property type="molecule type" value="Genomic_DNA"/>
</dbReference>
<dbReference type="STRING" id="1122619.GCA_000373745_01012"/>
<dbReference type="EMBL" id="CP065725">
    <property type="protein sequence ID" value="QPT40418.1"/>
    <property type="molecule type" value="Genomic_DNA"/>
</dbReference>
<name>A0A378XBK7_9BURK</name>
<sequence>MKKILSVVCLSLLLAACHSTSDEVTHRPVVNQQTQTMVPDHHTAQNSLDWAGVYEGLFPCADCEGIQTKLTLTSDGQYTFDQHYLKNNQALSPRTVSGQFAFDPQQPSLIRLDEHADNYTFFVGENFVELRDTQTGEKLSDVLNYSLKKIQ</sequence>
<evidence type="ECO:0000313" key="5">
    <source>
        <dbReference type="Proteomes" id="UP000594903"/>
    </source>
</evidence>
<evidence type="ECO:0000313" key="3">
    <source>
        <dbReference type="EMBL" id="SUA51035.1"/>
    </source>
</evidence>
<organism evidence="3 4">
    <name type="scientific">Oligella ureolytica</name>
    <dbReference type="NCBI Taxonomy" id="90244"/>
    <lineage>
        <taxon>Bacteria</taxon>
        <taxon>Pseudomonadati</taxon>
        <taxon>Pseudomonadota</taxon>
        <taxon>Betaproteobacteria</taxon>
        <taxon>Burkholderiales</taxon>
        <taxon>Alcaligenaceae</taxon>
        <taxon>Oligella</taxon>
    </lineage>
</organism>
<dbReference type="AlphaFoldDB" id="A0A378XBK7"/>
<evidence type="ECO:0000256" key="1">
    <source>
        <dbReference type="SAM" id="SignalP"/>
    </source>
</evidence>
<keyword evidence="1" id="KW-0732">Signal</keyword>
<evidence type="ECO:0000313" key="2">
    <source>
        <dbReference type="EMBL" id="QPT40418.1"/>
    </source>
</evidence>
<reference evidence="3 4" key="1">
    <citation type="submission" date="2018-06" db="EMBL/GenBank/DDBJ databases">
        <authorList>
            <consortium name="Pathogen Informatics"/>
            <person name="Doyle S."/>
        </authorList>
    </citation>
    <scope>NUCLEOTIDE SEQUENCE [LARGE SCALE GENOMIC DNA]</scope>
    <source>
        <strain evidence="3 4">NCTC11997</strain>
    </source>
</reference>
<protein>
    <submittedName>
        <fullName evidence="3">Copper homeostasis protein CutF</fullName>
    </submittedName>
    <submittedName>
        <fullName evidence="2">Copper resistance protein NlpE N-terminal domain-containing protein</fullName>
    </submittedName>
</protein>
<keyword evidence="5" id="KW-1185">Reference proteome</keyword>
<dbReference type="Proteomes" id="UP000594903">
    <property type="component" value="Chromosome"/>
</dbReference>
<proteinExistence type="predicted"/>